<keyword evidence="1" id="KW-0808">Transferase</keyword>
<proteinExistence type="predicted"/>
<dbReference type="CDD" id="cd02440">
    <property type="entry name" value="AdoMet_MTases"/>
    <property type="match status" value="1"/>
</dbReference>
<organism evidence="1 2">
    <name type="scientific">Nocardioides szechwanensis</name>
    <dbReference type="NCBI Taxonomy" id="1005944"/>
    <lineage>
        <taxon>Bacteria</taxon>
        <taxon>Bacillati</taxon>
        <taxon>Actinomycetota</taxon>
        <taxon>Actinomycetes</taxon>
        <taxon>Propionibacteriales</taxon>
        <taxon>Nocardioidaceae</taxon>
        <taxon>Nocardioides</taxon>
    </lineage>
</organism>
<dbReference type="OrthoDB" id="9805171at2"/>
<dbReference type="Pfam" id="PF13489">
    <property type="entry name" value="Methyltransf_23"/>
    <property type="match status" value="1"/>
</dbReference>
<dbReference type="GO" id="GO:0032259">
    <property type="term" value="P:methylation"/>
    <property type="evidence" value="ECO:0007669"/>
    <property type="project" value="UniProtKB-KW"/>
</dbReference>
<protein>
    <submittedName>
        <fullName evidence="1">Methyltransferase domain-containing protein</fullName>
    </submittedName>
</protein>
<accession>A0A1H0E8A3</accession>
<dbReference type="SUPFAM" id="SSF53335">
    <property type="entry name" value="S-adenosyl-L-methionine-dependent methyltransferases"/>
    <property type="match status" value="1"/>
</dbReference>
<keyword evidence="2" id="KW-1185">Reference proteome</keyword>
<dbReference type="STRING" id="1005944.SAMN05192576_2788"/>
<keyword evidence="1" id="KW-0489">Methyltransferase</keyword>
<gene>
    <name evidence="1" type="ORF">SAMN05192576_2788</name>
</gene>
<dbReference type="Proteomes" id="UP000199004">
    <property type="component" value="Unassembled WGS sequence"/>
</dbReference>
<evidence type="ECO:0000313" key="2">
    <source>
        <dbReference type="Proteomes" id="UP000199004"/>
    </source>
</evidence>
<name>A0A1H0E8A3_9ACTN</name>
<dbReference type="RefSeq" id="WP_091025408.1">
    <property type="nucleotide sequence ID" value="NZ_BKAE01000010.1"/>
</dbReference>
<dbReference type="AlphaFoldDB" id="A0A1H0E8A3"/>
<dbReference type="GO" id="GO:0008168">
    <property type="term" value="F:methyltransferase activity"/>
    <property type="evidence" value="ECO:0007669"/>
    <property type="project" value="UniProtKB-KW"/>
</dbReference>
<dbReference type="EMBL" id="FNIC01000004">
    <property type="protein sequence ID" value="SDN78624.1"/>
    <property type="molecule type" value="Genomic_DNA"/>
</dbReference>
<evidence type="ECO:0000313" key="1">
    <source>
        <dbReference type="EMBL" id="SDN78624.1"/>
    </source>
</evidence>
<reference evidence="1 2" key="1">
    <citation type="submission" date="2016-10" db="EMBL/GenBank/DDBJ databases">
        <authorList>
            <person name="de Groot N.N."/>
        </authorList>
    </citation>
    <scope>NUCLEOTIDE SEQUENCE [LARGE SCALE GENOMIC DNA]</scope>
    <source>
        <strain evidence="1 2">CGMCC 1.11147</strain>
    </source>
</reference>
<dbReference type="InterPro" id="IPR029063">
    <property type="entry name" value="SAM-dependent_MTases_sf"/>
</dbReference>
<dbReference type="Gene3D" id="3.40.50.150">
    <property type="entry name" value="Vaccinia Virus protein VP39"/>
    <property type="match status" value="1"/>
</dbReference>
<sequence length="250" mass="28164">MATIRGTDVEIPLPPRKLRLMGESEEAFVEAGVLLAELLYRLGLEDGHELIDVGCSVGRLPIGLLAGTDFRGRYVGFDVMRRQVMWAKRNLSPVAGRLHFRHVDVRNDRYNPGGTVEPAEVRFPARDEGFHMASLFSIFTHFYKEDIALYLRELRRVLRPGGTVVATWFLYDDDRLEAAVASEAYPMTHRLDDVTIYNDADDPLRAIAFHEDAVRAMVADAGLELVDVERGRWAGGPGPLFQDIVVLRRT</sequence>